<dbReference type="InterPro" id="IPR013762">
    <property type="entry name" value="Integrase-like_cat_sf"/>
</dbReference>
<dbReference type="Gene3D" id="1.10.150.130">
    <property type="match status" value="1"/>
</dbReference>
<dbReference type="PANTHER" id="PTHR30349">
    <property type="entry name" value="PHAGE INTEGRASE-RELATED"/>
    <property type="match status" value="1"/>
</dbReference>
<dbReference type="GO" id="GO:0015074">
    <property type="term" value="P:DNA integration"/>
    <property type="evidence" value="ECO:0007669"/>
    <property type="project" value="UniProtKB-KW"/>
</dbReference>
<dbReference type="PANTHER" id="PTHR30349:SF94">
    <property type="entry name" value="INTEGRASE_RECOMBINASE HI_1414-RELATED"/>
    <property type="match status" value="1"/>
</dbReference>
<dbReference type="EMBL" id="FOSP01000014">
    <property type="protein sequence ID" value="SFK75735.1"/>
    <property type="molecule type" value="Genomic_DNA"/>
</dbReference>
<dbReference type="STRING" id="52441.SAMN05216302_101484"/>
<dbReference type="InterPro" id="IPR010998">
    <property type="entry name" value="Integrase_recombinase_N"/>
</dbReference>
<evidence type="ECO:0000313" key="6">
    <source>
        <dbReference type="Proteomes" id="UP000199533"/>
    </source>
</evidence>
<gene>
    <name evidence="5" type="ORF">SAMN05216302_101484</name>
</gene>
<keyword evidence="1" id="KW-0229">DNA integration</keyword>
<evidence type="ECO:0000259" key="4">
    <source>
        <dbReference type="PROSITE" id="PS51898"/>
    </source>
</evidence>
<keyword evidence="6" id="KW-1185">Reference proteome</keyword>
<keyword evidence="2" id="KW-0238">DNA-binding</keyword>
<feature type="domain" description="Tyr recombinase" evidence="4">
    <location>
        <begin position="160"/>
        <end position="330"/>
    </location>
</feature>
<dbReference type="InterPro" id="IPR011010">
    <property type="entry name" value="DNA_brk_join_enz"/>
</dbReference>
<dbReference type="Gene3D" id="1.10.443.10">
    <property type="entry name" value="Intergrase catalytic core"/>
    <property type="match status" value="1"/>
</dbReference>
<name>A0A1I4C464_9PROT</name>
<proteinExistence type="predicted"/>
<evidence type="ECO:0000256" key="2">
    <source>
        <dbReference type="ARBA" id="ARBA00023125"/>
    </source>
</evidence>
<organism evidence="5 6">
    <name type="scientific">Nitrosomonas aestuarii</name>
    <dbReference type="NCBI Taxonomy" id="52441"/>
    <lineage>
        <taxon>Bacteria</taxon>
        <taxon>Pseudomonadati</taxon>
        <taxon>Pseudomonadota</taxon>
        <taxon>Betaproteobacteria</taxon>
        <taxon>Nitrosomonadales</taxon>
        <taxon>Nitrosomonadaceae</taxon>
        <taxon>Nitrosomonas</taxon>
    </lineage>
</organism>
<reference evidence="6" key="1">
    <citation type="submission" date="2016-10" db="EMBL/GenBank/DDBJ databases">
        <authorList>
            <person name="Varghese N."/>
            <person name="Submissions S."/>
        </authorList>
    </citation>
    <scope>NUCLEOTIDE SEQUENCE [LARGE SCALE GENOMIC DNA]</scope>
    <source>
        <strain evidence="6">Nm69</strain>
    </source>
</reference>
<accession>A0A1I4C464</accession>
<evidence type="ECO:0000256" key="3">
    <source>
        <dbReference type="ARBA" id="ARBA00023172"/>
    </source>
</evidence>
<dbReference type="Proteomes" id="UP000199533">
    <property type="component" value="Unassembled WGS sequence"/>
</dbReference>
<dbReference type="GO" id="GO:0003677">
    <property type="term" value="F:DNA binding"/>
    <property type="evidence" value="ECO:0007669"/>
    <property type="project" value="UniProtKB-KW"/>
</dbReference>
<dbReference type="PROSITE" id="PS51898">
    <property type="entry name" value="TYR_RECOMBINASE"/>
    <property type="match status" value="1"/>
</dbReference>
<keyword evidence="3" id="KW-0233">DNA recombination</keyword>
<dbReference type="InterPro" id="IPR002104">
    <property type="entry name" value="Integrase_catalytic"/>
</dbReference>
<evidence type="ECO:0000313" key="5">
    <source>
        <dbReference type="EMBL" id="SFK75735.1"/>
    </source>
</evidence>
<dbReference type="InterPro" id="IPR050090">
    <property type="entry name" value="Tyrosine_recombinase_XerCD"/>
</dbReference>
<dbReference type="CDD" id="cd00796">
    <property type="entry name" value="INT_Rci_Hp1_C"/>
    <property type="match status" value="1"/>
</dbReference>
<evidence type="ECO:0000256" key="1">
    <source>
        <dbReference type="ARBA" id="ARBA00022908"/>
    </source>
</evidence>
<dbReference type="AlphaFoldDB" id="A0A1I4C464"/>
<dbReference type="SUPFAM" id="SSF56349">
    <property type="entry name" value="DNA breaking-rejoining enzymes"/>
    <property type="match status" value="1"/>
</dbReference>
<sequence length="330" mass="37548">MFLRMASIRKKDNGSYEAMVSRKGVRRSRSFRTKAQAAAWAVDVERDILSNKYSGIQNRPFADLLQQYASKVSPTKRGCRWEVLRIDAMCRDPIAAVMLPDLSSVDFVDFRDRRLKVVSPGTVLREFNLLNHAINVAIDEWGWLSENPLKSVKRPKPPPARDRRLSQDEIDRLLYALGYEFDSNPGTVSARVGAAMLFAIETAMRAGEVCGLTWRDVDLDARVAFLPKTKNGFSRKVPLSAEAIRLIGQMDKCSESVFNLQTSQVDVLFRKAVKRSMIDDLHFHDTRAEAITRLAAKVDILTLARISGHRDLRQLQIYYRESMEDVAKRI</sequence>
<dbReference type="Pfam" id="PF00589">
    <property type="entry name" value="Phage_integrase"/>
    <property type="match status" value="1"/>
</dbReference>
<protein>
    <submittedName>
        <fullName evidence="5">Site-specific recombinase XerD</fullName>
    </submittedName>
</protein>
<dbReference type="GO" id="GO:0006310">
    <property type="term" value="P:DNA recombination"/>
    <property type="evidence" value="ECO:0007669"/>
    <property type="project" value="UniProtKB-KW"/>
</dbReference>